<keyword evidence="4" id="KW-0804">Transcription</keyword>
<comment type="caution">
    <text evidence="6">The sequence shown here is derived from an EMBL/GenBank/DDBJ whole genome shotgun (WGS) entry which is preliminary data.</text>
</comment>
<reference evidence="6 7" key="1">
    <citation type="submission" date="2015-11" db="EMBL/GenBank/DDBJ databases">
        <title>Expanding the genomic diversity of Burkholderia species for the development of highly accurate diagnostics.</title>
        <authorList>
            <person name="Sahl J."/>
            <person name="Keim P."/>
            <person name="Wagner D."/>
        </authorList>
    </citation>
    <scope>NUCLEOTIDE SEQUENCE [LARGE SCALE GENOMIC DNA]</scope>
    <source>
        <strain evidence="6 7">MSMB2087WGS</strain>
    </source>
</reference>
<evidence type="ECO:0000259" key="5">
    <source>
        <dbReference type="PROSITE" id="PS50931"/>
    </source>
</evidence>
<dbReference type="Gene3D" id="1.10.10.10">
    <property type="entry name" value="Winged helix-like DNA-binding domain superfamily/Winged helix DNA-binding domain"/>
    <property type="match status" value="1"/>
</dbReference>
<dbReference type="SUPFAM" id="SSF53850">
    <property type="entry name" value="Periplasmic binding protein-like II"/>
    <property type="match status" value="1"/>
</dbReference>
<organism evidence="6 7">
    <name type="scientific">Burkholderia ubonensis</name>
    <dbReference type="NCBI Taxonomy" id="101571"/>
    <lineage>
        <taxon>Bacteria</taxon>
        <taxon>Pseudomonadati</taxon>
        <taxon>Pseudomonadota</taxon>
        <taxon>Betaproteobacteria</taxon>
        <taxon>Burkholderiales</taxon>
        <taxon>Burkholderiaceae</taxon>
        <taxon>Burkholderia</taxon>
        <taxon>Burkholderia cepacia complex</taxon>
    </lineage>
</organism>
<dbReference type="InterPro" id="IPR005119">
    <property type="entry name" value="LysR_subst-bd"/>
</dbReference>
<dbReference type="GO" id="GO:0003677">
    <property type="term" value="F:DNA binding"/>
    <property type="evidence" value="ECO:0007669"/>
    <property type="project" value="UniProtKB-KW"/>
</dbReference>
<dbReference type="RefSeq" id="WP_045565727.1">
    <property type="nucleotide sequence ID" value="NZ_LPBI01000155.1"/>
</dbReference>
<dbReference type="InterPro" id="IPR058163">
    <property type="entry name" value="LysR-type_TF_proteobact-type"/>
</dbReference>
<dbReference type="PROSITE" id="PS50931">
    <property type="entry name" value="HTH_LYSR"/>
    <property type="match status" value="1"/>
</dbReference>
<evidence type="ECO:0000256" key="3">
    <source>
        <dbReference type="ARBA" id="ARBA00023125"/>
    </source>
</evidence>
<name>A0A105LF09_9BURK</name>
<dbReference type="EMBL" id="LPHD01000194">
    <property type="protein sequence ID" value="KWA72513.1"/>
    <property type="molecule type" value="Genomic_DNA"/>
</dbReference>
<proteinExistence type="inferred from homology"/>
<protein>
    <submittedName>
        <fullName evidence="6">LysR family transcriptional regulator</fullName>
    </submittedName>
</protein>
<accession>A0A105LF09</accession>
<dbReference type="GO" id="GO:0003700">
    <property type="term" value="F:DNA-binding transcription factor activity"/>
    <property type="evidence" value="ECO:0007669"/>
    <property type="project" value="InterPro"/>
</dbReference>
<keyword evidence="2" id="KW-0805">Transcription regulation</keyword>
<dbReference type="PANTHER" id="PTHR30537:SF5">
    <property type="entry name" value="HTH-TYPE TRANSCRIPTIONAL ACTIVATOR TTDR-RELATED"/>
    <property type="match status" value="1"/>
</dbReference>
<gene>
    <name evidence="6" type="ORF">WL29_04580</name>
</gene>
<evidence type="ECO:0000313" key="7">
    <source>
        <dbReference type="Proteomes" id="UP000060630"/>
    </source>
</evidence>
<dbReference type="FunFam" id="1.10.10.10:FF:000001">
    <property type="entry name" value="LysR family transcriptional regulator"/>
    <property type="match status" value="1"/>
</dbReference>
<dbReference type="InterPro" id="IPR000847">
    <property type="entry name" value="LysR_HTH_N"/>
</dbReference>
<dbReference type="Pfam" id="PF00126">
    <property type="entry name" value="HTH_1"/>
    <property type="match status" value="1"/>
</dbReference>
<dbReference type="AlphaFoldDB" id="A0A105LF09"/>
<dbReference type="SUPFAM" id="SSF46785">
    <property type="entry name" value="Winged helix' DNA-binding domain"/>
    <property type="match status" value="1"/>
</dbReference>
<keyword evidence="3" id="KW-0238">DNA-binding</keyword>
<evidence type="ECO:0000313" key="6">
    <source>
        <dbReference type="EMBL" id="KWA72513.1"/>
    </source>
</evidence>
<sequence>MDLNDVRIFVGVVQTGSLSGAAARLEMPLPTVSRRIRALEKQLRVQLLERTARGTKLTEAGTRLYEHASRGVEILAEGEQAVVSDQARLKGRLRLSLPPAFEAWWDLLSAFRKRYPDIDLHVYSTERRVDLIEDGIDVALRIGAISHEAMVARRLLSYRHVLVASPGLLDTLGTPAAPDDLHRFPCAVWSTGANFNRGWRLGEQTFEPAAVLSTNDYSHLRSCAISGEVVTELPPFLAAEPIRQGRLTALLPGHPLPEQQVNLLYPSHRHPSALVRAYLEFCQLQVAWFESACAVD</sequence>
<dbReference type="CDD" id="cd08422">
    <property type="entry name" value="PBP2_CrgA_like"/>
    <property type="match status" value="1"/>
</dbReference>
<dbReference type="PANTHER" id="PTHR30537">
    <property type="entry name" value="HTH-TYPE TRANSCRIPTIONAL REGULATOR"/>
    <property type="match status" value="1"/>
</dbReference>
<dbReference type="Proteomes" id="UP000060630">
    <property type="component" value="Unassembled WGS sequence"/>
</dbReference>
<dbReference type="InterPro" id="IPR036388">
    <property type="entry name" value="WH-like_DNA-bd_sf"/>
</dbReference>
<evidence type="ECO:0000256" key="2">
    <source>
        <dbReference type="ARBA" id="ARBA00023015"/>
    </source>
</evidence>
<evidence type="ECO:0000256" key="4">
    <source>
        <dbReference type="ARBA" id="ARBA00023163"/>
    </source>
</evidence>
<dbReference type="InterPro" id="IPR036390">
    <property type="entry name" value="WH_DNA-bd_sf"/>
</dbReference>
<dbReference type="Pfam" id="PF03466">
    <property type="entry name" value="LysR_substrate"/>
    <property type="match status" value="1"/>
</dbReference>
<comment type="similarity">
    <text evidence="1">Belongs to the LysR transcriptional regulatory family.</text>
</comment>
<evidence type="ECO:0000256" key="1">
    <source>
        <dbReference type="ARBA" id="ARBA00009437"/>
    </source>
</evidence>
<feature type="domain" description="HTH lysR-type" evidence="5">
    <location>
        <begin position="1"/>
        <end position="58"/>
    </location>
</feature>
<dbReference type="Gene3D" id="3.40.190.290">
    <property type="match status" value="1"/>
</dbReference>